<dbReference type="CDD" id="cd00852">
    <property type="entry name" value="NifB"/>
    <property type="match status" value="1"/>
</dbReference>
<dbReference type="SUPFAM" id="SSF102114">
    <property type="entry name" value="Radical SAM enzymes"/>
    <property type="match status" value="1"/>
</dbReference>
<protein>
    <recommendedName>
        <fullName evidence="5">FeMo cofactor biosynthesis protein NifB</fullName>
    </recommendedName>
    <alternativeName>
        <fullName evidence="14">Nitrogenase cofactor maturase NifB</fullName>
    </alternativeName>
    <alternativeName>
        <fullName evidence="13">Radical SAM assemblase NifB</fullName>
    </alternativeName>
</protein>
<sequence length="495" mass="54503">MSEPEIEVGMTSSAPFDRAPMAPAMRGGRASSSYDLSVTDDMDARIWERIKDHPCFSEQAHHYFARMHVAVAPACNIQCNYCNRKYDCTNESRPGVASVKLTPDQALRKVIAVASKVPELSVIGIAGPGDACYDWKKTVATFEGVAREIPDIKLCISTNGLALPDHVDELADMNVDHVTITINMVDPEVGAKIYPWILHGHRRYTGIEGARILHERQMLGLEMLTERGILTKINSVMIPGVNDTHLVEVNQWIRDRGAFMHNVVPLISKHSHGTYYGLTGQRCPEQFELKALQDCLDGNVKLMRHCQQCRADAIGLLGDDREREFALDQISTKAGYDANKREVYRKLVEHEREDQFAAKLDANKAVKSLGSSGTLVVAVATKGGGRINEHFGQVRELQLYAVSRKGINLVGHRKVLPYCLGGVGEESALDQIIVALDGIDILLSAKIGDGPKKRLAKAGVRATDAFAYAYIETAIGALYIAEFDRKPSMPTALPL</sequence>
<comment type="pathway">
    <text evidence="3">Cofactor biosynthesis; Fe-Mo cofactor biosynthesis.</text>
</comment>
<dbReference type="SUPFAM" id="SSF53146">
    <property type="entry name" value="Nitrogenase accessory factor-like"/>
    <property type="match status" value="1"/>
</dbReference>
<evidence type="ECO:0000256" key="5">
    <source>
        <dbReference type="ARBA" id="ARBA00021702"/>
    </source>
</evidence>
<keyword evidence="9" id="KW-0408">Iron</keyword>
<dbReference type="Pfam" id="PF02579">
    <property type="entry name" value="Nitro_FeMo-Co"/>
    <property type="match status" value="1"/>
</dbReference>
<dbReference type="Proteomes" id="UP000273611">
    <property type="component" value="Unassembled WGS sequence"/>
</dbReference>
<dbReference type="AlphaFoldDB" id="A0A3S0QHI5"/>
<dbReference type="RefSeq" id="WP_127431407.1">
    <property type="nucleotide sequence ID" value="NZ_BMFI01000017.1"/>
</dbReference>
<dbReference type="InterPro" id="IPR003731">
    <property type="entry name" value="Di-Nase_FeMo-co_biosynth"/>
</dbReference>
<dbReference type="InterPro" id="IPR036105">
    <property type="entry name" value="DiNase_FeMo-co_biosyn_sf"/>
</dbReference>
<evidence type="ECO:0000256" key="12">
    <source>
        <dbReference type="ARBA" id="ARBA00023239"/>
    </source>
</evidence>
<dbReference type="Gene3D" id="3.20.20.70">
    <property type="entry name" value="Aldolase class I"/>
    <property type="match status" value="1"/>
</dbReference>
<evidence type="ECO:0000256" key="7">
    <source>
        <dbReference type="ARBA" id="ARBA00022691"/>
    </source>
</evidence>
<evidence type="ECO:0000256" key="9">
    <source>
        <dbReference type="ARBA" id="ARBA00023004"/>
    </source>
</evidence>
<dbReference type="PANTHER" id="PTHR43787">
    <property type="entry name" value="FEMO COFACTOR BIOSYNTHESIS PROTEIN NIFB-RELATED"/>
    <property type="match status" value="1"/>
</dbReference>
<evidence type="ECO:0000313" key="17">
    <source>
        <dbReference type="EMBL" id="RUL96997.1"/>
    </source>
</evidence>
<keyword evidence="8" id="KW-0479">Metal-binding</keyword>
<keyword evidence="11" id="KW-0535">Nitrogen fixation</keyword>
<dbReference type="InterPro" id="IPR007197">
    <property type="entry name" value="rSAM"/>
</dbReference>
<evidence type="ECO:0000313" key="18">
    <source>
        <dbReference type="Proteomes" id="UP000273611"/>
    </source>
</evidence>
<keyword evidence="6" id="KW-0004">4Fe-4S</keyword>
<evidence type="ECO:0000256" key="11">
    <source>
        <dbReference type="ARBA" id="ARBA00023231"/>
    </source>
</evidence>
<dbReference type="CDD" id="cd01335">
    <property type="entry name" value="Radical_SAM"/>
    <property type="match status" value="1"/>
</dbReference>
<dbReference type="GO" id="GO:0051539">
    <property type="term" value="F:4 iron, 4 sulfur cluster binding"/>
    <property type="evidence" value="ECO:0007669"/>
    <property type="project" value="UniProtKB-KW"/>
</dbReference>
<proteinExistence type="inferred from homology"/>
<dbReference type="InterPro" id="IPR058240">
    <property type="entry name" value="rSAM_sf"/>
</dbReference>
<comment type="function">
    <text evidence="2">Involved in the biosynthesis of the iron-molybdenum cofactor (FeMo-co or M-cluster) found in the dinitrogenase enzyme of the nitrogenase complex in nitrogen-fixing microorganisms. NifB catalyzes the crucial step of radical SAM-dependent carbide insertion that occurs concomitant with the insertion of a 9th sulfur and the rearrangement/coupling of two [4Fe-4S] clusters into a [8Fe-9S-C] cluster, the precursor to the M-cluster.</text>
</comment>
<evidence type="ECO:0000256" key="4">
    <source>
        <dbReference type="ARBA" id="ARBA00006804"/>
    </source>
</evidence>
<dbReference type="Pfam" id="PF04055">
    <property type="entry name" value="Radical_SAM"/>
    <property type="match status" value="1"/>
</dbReference>
<keyword evidence="12" id="KW-0456">Lyase</keyword>
<dbReference type="EMBL" id="RIBW01000018">
    <property type="protein sequence ID" value="RUL96997.1"/>
    <property type="molecule type" value="Genomic_DNA"/>
</dbReference>
<organism evidence="17 18">
    <name type="scientific">Rhizobium anhuiense</name>
    <dbReference type="NCBI Taxonomy" id="1184720"/>
    <lineage>
        <taxon>Bacteria</taxon>
        <taxon>Pseudomonadati</taxon>
        <taxon>Pseudomonadota</taxon>
        <taxon>Alphaproteobacteria</taxon>
        <taxon>Hyphomicrobiales</taxon>
        <taxon>Rhizobiaceae</taxon>
        <taxon>Rhizobium/Agrobacterium group</taxon>
        <taxon>Rhizobium</taxon>
    </lineage>
</organism>
<evidence type="ECO:0000259" key="16">
    <source>
        <dbReference type="PROSITE" id="PS51918"/>
    </source>
</evidence>
<dbReference type="PANTHER" id="PTHR43787:SF13">
    <property type="entry name" value="FEMO COFACTOR BIOSYNTHESIS PROTEIN NIFB"/>
    <property type="match status" value="1"/>
</dbReference>
<dbReference type="SFLD" id="SFLDF00281">
    <property type="entry name" value="FeMo_cofactor_biosynthesis_pro"/>
    <property type="match status" value="1"/>
</dbReference>
<dbReference type="UniPathway" id="UPA00782"/>
<accession>A0A3S0QHI5</accession>
<evidence type="ECO:0000256" key="13">
    <source>
        <dbReference type="ARBA" id="ARBA00030926"/>
    </source>
</evidence>
<evidence type="ECO:0000256" key="14">
    <source>
        <dbReference type="ARBA" id="ARBA00032102"/>
    </source>
</evidence>
<comment type="cofactor">
    <cofactor evidence="1">
        <name>[4Fe-4S] cluster</name>
        <dbReference type="ChEBI" id="CHEBI:49883"/>
    </cofactor>
</comment>
<evidence type="ECO:0000256" key="2">
    <source>
        <dbReference type="ARBA" id="ARBA00003522"/>
    </source>
</evidence>
<name>A0A3S0QHI5_9HYPH</name>
<keyword evidence="7" id="KW-0949">S-adenosyl-L-methionine</keyword>
<reference evidence="17 18" key="1">
    <citation type="journal article" date="2015" name="Int. J. Syst. Evol. Microbiol.">
        <title>Rhizobium anhuiense sp. nov., isolated from effective nodules of Vicia faba and Pisum sativum.</title>
        <authorList>
            <person name="Zhang Y.J."/>
            <person name="Zheng W.T."/>
            <person name="Everall I."/>
            <person name="Young J.P."/>
            <person name="Zhang X.X."/>
            <person name="Tian C.F."/>
            <person name="Sui X.H."/>
            <person name="Wang E.T."/>
            <person name="Chen W.X."/>
        </authorList>
    </citation>
    <scope>NUCLEOTIDE SEQUENCE [LARGE SCALE GENOMIC DNA]</scope>
    <source>
        <strain evidence="17 18">CCBAU 23252</strain>
    </source>
</reference>
<feature type="region of interest" description="Disordered" evidence="15">
    <location>
        <begin position="1"/>
        <end position="34"/>
    </location>
</feature>
<dbReference type="PROSITE" id="PS51918">
    <property type="entry name" value="RADICAL_SAM"/>
    <property type="match status" value="1"/>
</dbReference>
<evidence type="ECO:0000256" key="3">
    <source>
        <dbReference type="ARBA" id="ARBA00005155"/>
    </source>
</evidence>
<dbReference type="GO" id="GO:0046872">
    <property type="term" value="F:metal ion binding"/>
    <property type="evidence" value="ECO:0007669"/>
    <property type="project" value="UniProtKB-KW"/>
</dbReference>
<comment type="similarity">
    <text evidence="4">Belongs to the radical SAM superfamily. NifB family.</text>
</comment>
<evidence type="ECO:0000256" key="10">
    <source>
        <dbReference type="ARBA" id="ARBA00023014"/>
    </source>
</evidence>
<dbReference type="NCBIfam" id="TIGR01290">
    <property type="entry name" value="nifB"/>
    <property type="match status" value="1"/>
</dbReference>
<dbReference type="InterPro" id="IPR013785">
    <property type="entry name" value="Aldolase_TIM"/>
</dbReference>
<evidence type="ECO:0000256" key="15">
    <source>
        <dbReference type="SAM" id="MobiDB-lite"/>
    </source>
</evidence>
<dbReference type="InterPro" id="IPR005980">
    <property type="entry name" value="Nase_CF_NifB"/>
</dbReference>
<dbReference type="SFLD" id="SFLDG01067">
    <property type="entry name" value="SPASM/twitch_domain_containing"/>
    <property type="match status" value="1"/>
</dbReference>
<dbReference type="GO" id="GO:0016829">
    <property type="term" value="F:lyase activity"/>
    <property type="evidence" value="ECO:0007669"/>
    <property type="project" value="UniProtKB-KW"/>
</dbReference>
<evidence type="ECO:0000256" key="8">
    <source>
        <dbReference type="ARBA" id="ARBA00022723"/>
    </source>
</evidence>
<dbReference type="InterPro" id="IPR034165">
    <property type="entry name" value="NifB_C"/>
</dbReference>
<dbReference type="InterPro" id="IPR000385">
    <property type="entry name" value="MoaA_NifB_PqqE_Fe-S-bd_CS"/>
</dbReference>
<evidence type="ECO:0000256" key="6">
    <source>
        <dbReference type="ARBA" id="ARBA00022485"/>
    </source>
</evidence>
<dbReference type="PROSITE" id="PS01305">
    <property type="entry name" value="MOAA_NIFB_PQQE"/>
    <property type="match status" value="1"/>
</dbReference>
<gene>
    <name evidence="17" type="primary">nifB</name>
    <name evidence="17" type="ORF">EEQ99_28265</name>
</gene>
<feature type="domain" description="Radical SAM core" evidence="16">
    <location>
        <begin position="61"/>
        <end position="312"/>
    </location>
</feature>
<comment type="caution">
    <text evidence="17">The sequence shown here is derived from an EMBL/GenBank/DDBJ whole genome shotgun (WGS) entry which is preliminary data.</text>
</comment>
<dbReference type="SFLD" id="SFLDG01068">
    <property type="entry name" value="FeMo_cofactor_biosynthesis_pro"/>
    <property type="match status" value="1"/>
</dbReference>
<evidence type="ECO:0000256" key="1">
    <source>
        <dbReference type="ARBA" id="ARBA00001966"/>
    </source>
</evidence>
<dbReference type="SFLD" id="SFLDS00029">
    <property type="entry name" value="Radical_SAM"/>
    <property type="match status" value="1"/>
</dbReference>
<dbReference type="Gene3D" id="3.30.420.130">
    <property type="entry name" value="Dinitrogenase iron-molybdenum cofactor biosynthesis domain"/>
    <property type="match status" value="1"/>
</dbReference>
<keyword evidence="10" id="KW-0411">Iron-sulfur</keyword>